<reference evidence="6" key="1">
    <citation type="submission" date="2019-12" db="EMBL/GenBank/DDBJ databases">
        <title>Comparative genomics gives insights into the taxonomy of the Azoarcus-Aromatoleum group and reveals separate origins of nif in the plant-associated Azoarcus and non-plant-associated Aromatoleum sub-groups.</title>
        <authorList>
            <person name="Lafos M."/>
            <person name="Maluk M."/>
            <person name="Batista M."/>
            <person name="Junghare M."/>
            <person name="Carmona M."/>
            <person name="Faoro H."/>
            <person name="Cruz L.M."/>
            <person name="Battistoni F."/>
            <person name="De Souza E."/>
            <person name="Pedrosa F."/>
            <person name="Chen W.-M."/>
            <person name="Poole P.S."/>
            <person name="Dixon R.A."/>
            <person name="James E.K."/>
        </authorList>
    </citation>
    <scope>NUCLEOTIDE SEQUENCE</scope>
    <source>
        <strain evidence="6">U120</strain>
    </source>
</reference>
<organism evidence="6 7">
    <name type="scientific">Aromatoleum buckelii</name>
    <dbReference type="NCBI Taxonomy" id="200254"/>
    <lineage>
        <taxon>Bacteria</taxon>
        <taxon>Pseudomonadati</taxon>
        <taxon>Pseudomonadota</taxon>
        <taxon>Betaproteobacteria</taxon>
        <taxon>Rhodocyclales</taxon>
        <taxon>Rhodocyclaceae</taxon>
        <taxon>Aromatoleum</taxon>
    </lineage>
</organism>
<dbReference type="InterPro" id="IPR011060">
    <property type="entry name" value="RibuloseP-bd_barrel"/>
</dbReference>
<dbReference type="RefSeq" id="WP_169198574.1">
    <property type="nucleotide sequence ID" value="NZ_WTVH02000010.1"/>
</dbReference>
<dbReference type="EMBL" id="WTVH01000012">
    <property type="protein sequence ID" value="NMF93294.1"/>
    <property type="molecule type" value="Genomic_DNA"/>
</dbReference>
<dbReference type="InterPro" id="IPR006062">
    <property type="entry name" value="His_biosynth"/>
</dbReference>
<keyword evidence="7" id="KW-1185">Reference proteome</keyword>
<dbReference type="Pfam" id="PF00977">
    <property type="entry name" value="His_biosynth"/>
    <property type="match status" value="1"/>
</dbReference>
<name>A0ABX1N277_9RHOO</name>
<comment type="pathway">
    <text evidence="4">Amino-acid biosynthesis.</text>
</comment>
<comment type="similarity">
    <text evidence="1 5">Belongs to the HisA/HisF family.</text>
</comment>
<dbReference type="Gene3D" id="3.20.20.70">
    <property type="entry name" value="Aldolase class I"/>
    <property type="match status" value="1"/>
</dbReference>
<sequence>MIRCACLAGASEAPADVDAELFVIDGDAVDTRLASAAAIILPAEGEARASELLAAGAARVLLGEAALRDSDLIPRLVARFGAERIGVFVPARRIEVTWSFDTVSNADFRVVTPSLCEAGWEILRADGSATGVRVNWWLGEIKKRGVSIALVQVDIVDDTDLNLCAGLVEDLGERLWIAPRRQSVPALADWAAYGKAAQIALSPGLFARRTELLPALSPSDAVSPAVEDA</sequence>
<comment type="caution">
    <text evidence="6">The sequence shown here is derived from an EMBL/GenBank/DDBJ whole genome shotgun (WGS) entry which is preliminary data.</text>
</comment>
<evidence type="ECO:0000256" key="1">
    <source>
        <dbReference type="ARBA" id="ARBA00009667"/>
    </source>
</evidence>
<accession>A0ABX1N277</accession>
<dbReference type="SUPFAM" id="SSF51366">
    <property type="entry name" value="Ribulose-phoshate binding barrel"/>
    <property type="match status" value="1"/>
</dbReference>
<proteinExistence type="inferred from homology"/>
<evidence type="ECO:0000256" key="3">
    <source>
        <dbReference type="ARBA" id="ARBA00023102"/>
    </source>
</evidence>
<protein>
    <submittedName>
        <fullName evidence="6">Uncharacterized protein</fullName>
    </submittedName>
</protein>
<gene>
    <name evidence="6" type="ORF">GO608_08130</name>
</gene>
<evidence type="ECO:0000256" key="4">
    <source>
        <dbReference type="ARBA" id="ARBA00029440"/>
    </source>
</evidence>
<evidence type="ECO:0000313" key="6">
    <source>
        <dbReference type="EMBL" id="NMF93294.1"/>
    </source>
</evidence>
<evidence type="ECO:0000256" key="2">
    <source>
        <dbReference type="ARBA" id="ARBA00022605"/>
    </source>
</evidence>
<keyword evidence="2 5" id="KW-0028">Amino-acid biosynthesis</keyword>
<dbReference type="Proteomes" id="UP000601990">
    <property type="component" value="Unassembled WGS sequence"/>
</dbReference>
<evidence type="ECO:0000256" key="5">
    <source>
        <dbReference type="RuleBase" id="RU003657"/>
    </source>
</evidence>
<keyword evidence="3 5" id="KW-0368">Histidine biosynthesis</keyword>
<evidence type="ECO:0000313" key="7">
    <source>
        <dbReference type="Proteomes" id="UP000601990"/>
    </source>
</evidence>
<dbReference type="InterPro" id="IPR013785">
    <property type="entry name" value="Aldolase_TIM"/>
</dbReference>